<keyword evidence="4" id="KW-1185">Reference proteome</keyword>
<sequence>MRFQFVPLGLAVLFLQPISAVAQSAPVSSKTPSSIVSDMDEPAVTLSLAAAIERAFQHNPGLRVVQRDIDIAQGQRIQAGKMPNPEVSYLREGQQKEQRTTTVQINQEIELGGKRAARIASAERERDIALADVASYRAGLRADVVTAFFDVLAAQERLTLAEASQELSQRATGAAARRVLAGKVSPVEETRARVAEASTKIELSQSANELALAKQRLSATWGSKVASFDRVEAPSIPVGVHPTTAELLEHLPGAPQLTRARLEVERQRALSDIERARRIPNLTLSVGSKRDEQIGGRQTVVGLAIPLPLFDRNQGNLLSALRRTDKAKDELVAVENNLSVELAQASLRLDSARGELVILQGEILPGAQNAYEAATKGFELGKFSFLDVLDAQRTLFQSKAQYIRALAESHRAAADIERVVGNVEQHGRLLNPAVQNQEQK</sequence>
<comment type="similarity">
    <text evidence="1">Belongs to the outer membrane factor (OMF) (TC 1.B.17) family.</text>
</comment>
<name>A0ABS7SV06_9BURK</name>
<gene>
    <name evidence="3" type="ORF">I4X03_021180</name>
</gene>
<proteinExistence type="inferred from homology"/>
<dbReference type="Gene3D" id="1.20.1600.10">
    <property type="entry name" value="Outer membrane efflux proteins (OEP)"/>
    <property type="match status" value="1"/>
</dbReference>
<feature type="signal peptide" evidence="2">
    <location>
        <begin position="1"/>
        <end position="22"/>
    </location>
</feature>
<dbReference type="SUPFAM" id="SSF56954">
    <property type="entry name" value="Outer membrane efflux proteins (OEP)"/>
    <property type="match status" value="1"/>
</dbReference>
<evidence type="ECO:0000256" key="2">
    <source>
        <dbReference type="SAM" id="SignalP"/>
    </source>
</evidence>
<protein>
    <submittedName>
        <fullName evidence="3">TolC family protein</fullName>
    </submittedName>
</protein>
<evidence type="ECO:0000256" key="1">
    <source>
        <dbReference type="ARBA" id="ARBA00007613"/>
    </source>
</evidence>
<dbReference type="PANTHER" id="PTHR30203:SF24">
    <property type="entry name" value="BLR4935 PROTEIN"/>
    <property type="match status" value="1"/>
</dbReference>
<dbReference type="InterPro" id="IPR010131">
    <property type="entry name" value="MdtP/NodT-like"/>
</dbReference>
<organism evidence="3 4">
    <name type="scientific">Massilia soli</name>
    <dbReference type="NCBI Taxonomy" id="2792854"/>
    <lineage>
        <taxon>Bacteria</taxon>
        <taxon>Pseudomonadati</taxon>
        <taxon>Pseudomonadota</taxon>
        <taxon>Betaproteobacteria</taxon>
        <taxon>Burkholderiales</taxon>
        <taxon>Oxalobacteraceae</taxon>
        <taxon>Telluria group</taxon>
        <taxon>Massilia</taxon>
    </lineage>
</organism>
<evidence type="ECO:0000313" key="3">
    <source>
        <dbReference type="EMBL" id="MBZ2209786.1"/>
    </source>
</evidence>
<feature type="chain" id="PRO_5046386944" evidence="2">
    <location>
        <begin position="23"/>
        <end position="440"/>
    </location>
</feature>
<comment type="caution">
    <text evidence="3">The sequence shown here is derived from an EMBL/GenBank/DDBJ whole genome shotgun (WGS) entry which is preliminary data.</text>
</comment>
<reference evidence="3 4" key="2">
    <citation type="submission" date="2021-08" db="EMBL/GenBank/DDBJ databases">
        <title>Massilia sp. R798.</title>
        <authorList>
            <person name="Baek J.H."/>
            <person name="Jung H.S."/>
            <person name="Kim K.R."/>
            <person name="Jeon C.O."/>
        </authorList>
    </citation>
    <scope>NUCLEOTIDE SEQUENCE [LARGE SCALE GENOMIC DNA]</scope>
    <source>
        <strain evidence="3 4">R798</strain>
    </source>
</reference>
<dbReference type="InterPro" id="IPR003423">
    <property type="entry name" value="OMP_efflux"/>
</dbReference>
<accession>A0ABS7SV06</accession>
<dbReference type="EMBL" id="JAFBIL020000009">
    <property type="protein sequence ID" value="MBZ2209786.1"/>
    <property type="molecule type" value="Genomic_DNA"/>
</dbReference>
<keyword evidence="2" id="KW-0732">Signal</keyword>
<dbReference type="PANTHER" id="PTHR30203">
    <property type="entry name" value="OUTER MEMBRANE CATION EFFLUX PROTEIN"/>
    <property type="match status" value="1"/>
</dbReference>
<evidence type="ECO:0000313" key="4">
    <source>
        <dbReference type="Proteomes" id="UP000809349"/>
    </source>
</evidence>
<dbReference type="Proteomes" id="UP000809349">
    <property type="component" value="Unassembled WGS sequence"/>
</dbReference>
<dbReference type="Pfam" id="PF02321">
    <property type="entry name" value="OEP"/>
    <property type="match status" value="2"/>
</dbReference>
<reference evidence="3 4" key="1">
    <citation type="submission" date="2021-01" db="EMBL/GenBank/DDBJ databases">
        <authorList>
            <person name="Ruan W."/>
            <person name="Khan S.A."/>
            <person name="Jeon C.O."/>
        </authorList>
    </citation>
    <scope>NUCLEOTIDE SEQUENCE [LARGE SCALE GENOMIC DNA]</scope>
    <source>
        <strain evidence="3 4">R798</strain>
    </source>
</reference>
<dbReference type="RefSeq" id="WP_223470454.1">
    <property type="nucleotide sequence ID" value="NZ_JAFBIL020000009.1"/>
</dbReference>